<gene>
    <name evidence="9" type="ORF">PWYN_21230</name>
</gene>
<reference evidence="9 10" key="1">
    <citation type="submission" date="2014-08" db="EMBL/GenBank/DDBJ databases">
        <authorList>
            <person name="den Bakker H.C."/>
        </authorList>
    </citation>
    <scope>NUCLEOTIDE SEQUENCE [LARGE SCALE GENOMIC DNA]</scope>
    <source>
        <strain evidence="9 10">DSM 18334</strain>
    </source>
</reference>
<comment type="subcellular location">
    <subcellularLocation>
        <location evidence="1">Membrane</location>
        <topology evidence="1">Multi-pass membrane protein</topology>
    </subcellularLocation>
</comment>
<evidence type="ECO:0000256" key="7">
    <source>
        <dbReference type="ARBA" id="ARBA00023136"/>
    </source>
</evidence>
<dbReference type="STRING" id="268407.PWYN_21230"/>
<evidence type="ECO:0000256" key="3">
    <source>
        <dbReference type="ARBA" id="ARBA00022448"/>
    </source>
</evidence>
<comment type="similarity">
    <text evidence="2">Belongs to the amino acid-polyamine-organocation (APC) superfamily. Spore germination protein (SGP) (TC 2.A.3.9) family.</text>
</comment>
<dbReference type="RefSeq" id="WP_036655687.1">
    <property type="nucleotide sequence ID" value="NZ_JQCR01000003.1"/>
</dbReference>
<dbReference type="OrthoDB" id="2663238at2"/>
<dbReference type="InterPro" id="IPR004761">
    <property type="entry name" value="Spore_GerAB"/>
</dbReference>
<feature type="transmembrane region" description="Helical" evidence="8">
    <location>
        <begin position="37"/>
        <end position="60"/>
    </location>
</feature>
<feature type="transmembrane region" description="Helical" evidence="8">
    <location>
        <begin position="300"/>
        <end position="319"/>
    </location>
</feature>
<feature type="transmembrane region" description="Helical" evidence="8">
    <location>
        <begin position="144"/>
        <end position="163"/>
    </location>
</feature>
<evidence type="ECO:0000313" key="9">
    <source>
        <dbReference type="EMBL" id="KGE17162.1"/>
    </source>
</evidence>
<dbReference type="PANTHER" id="PTHR34975:SF2">
    <property type="entry name" value="SPORE GERMINATION PROTEIN A2"/>
    <property type="match status" value="1"/>
</dbReference>
<keyword evidence="5 8" id="KW-0812">Transmembrane</keyword>
<comment type="caution">
    <text evidence="9">The sequence shown here is derived from an EMBL/GenBank/DDBJ whole genome shotgun (WGS) entry which is preliminary data.</text>
</comment>
<dbReference type="AlphaFoldDB" id="A0A098M6J7"/>
<evidence type="ECO:0000313" key="10">
    <source>
        <dbReference type="Proteomes" id="UP000029734"/>
    </source>
</evidence>
<evidence type="ECO:0000256" key="8">
    <source>
        <dbReference type="SAM" id="Phobius"/>
    </source>
</evidence>
<sequence>MQTTRWQLFRFTLIYLCSQVTVFLIPILITTSSYQGWIALLAGFALSVIILMFTIHVGMLRPNQAWVDFGRDIVGKWGHRFVLVILLCWCIYFVAFDIQNFVLFFGSNYLRGTPPLFLQCVLGLVIMYTASLGFTALVYMADGIFLIFCAAIVFSLFIFLPNAEFSMLPALIHYHEPGIAVKDSFVVMSWFAEWVVFLFVVPDLKMEARMFKKIFLAGLAVLIIVLLDWLMTLLHFGPHLGKDLNYPLVDMVRSSSQDDILSNIDPLLIGVWSSSMFIHSSFLIYVAFRCVSNLTKGRGSKYIIPALITVSVAIAYIYSRNIASYFIHYKSFTTALIWLFVECIPVYYSIGAFIRFRKGMPR</sequence>
<feature type="transmembrane region" description="Helical" evidence="8">
    <location>
        <begin position="183"/>
        <end position="202"/>
    </location>
</feature>
<protein>
    <submittedName>
        <fullName evidence="9">Uncharacterized protein</fullName>
    </submittedName>
</protein>
<feature type="transmembrane region" description="Helical" evidence="8">
    <location>
        <begin position="12"/>
        <end position="31"/>
    </location>
</feature>
<feature type="transmembrane region" description="Helical" evidence="8">
    <location>
        <begin position="331"/>
        <end position="354"/>
    </location>
</feature>
<dbReference type="PANTHER" id="PTHR34975">
    <property type="entry name" value="SPORE GERMINATION PROTEIN A2"/>
    <property type="match status" value="1"/>
</dbReference>
<feature type="transmembrane region" description="Helical" evidence="8">
    <location>
        <begin position="116"/>
        <end position="137"/>
    </location>
</feature>
<keyword evidence="3" id="KW-0813">Transport</keyword>
<dbReference type="GO" id="GO:0016020">
    <property type="term" value="C:membrane"/>
    <property type="evidence" value="ECO:0007669"/>
    <property type="project" value="UniProtKB-SubCell"/>
</dbReference>
<proteinExistence type="inferred from homology"/>
<feature type="transmembrane region" description="Helical" evidence="8">
    <location>
        <begin position="81"/>
        <end position="104"/>
    </location>
</feature>
<dbReference type="eggNOG" id="ENOG502ZNY7">
    <property type="taxonomic scope" value="Bacteria"/>
</dbReference>
<evidence type="ECO:0000256" key="2">
    <source>
        <dbReference type="ARBA" id="ARBA00007998"/>
    </source>
</evidence>
<evidence type="ECO:0000256" key="1">
    <source>
        <dbReference type="ARBA" id="ARBA00004141"/>
    </source>
</evidence>
<accession>A0A098M6J7</accession>
<keyword evidence="4" id="KW-0309">Germination</keyword>
<evidence type="ECO:0000256" key="5">
    <source>
        <dbReference type="ARBA" id="ARBA00022692"/>
    </source>
</evidence>
<keyword evidence="6 8" id="KW-1133">Transmembrane helix</keyword>
<dbReference type="GO" id="GO:0009847">
    <property type="term" value="P:spore germination"/>
    <property type="evidence" value="ECO:0007669"/>
    <property type="project" value="InterPro"/>
</dbReference>
<keyword evidence="10" id="KW-1185">Reference proteome</keyword>
<dbReference type="EMBL" id="JQCR01000003">
    <property type="protein sequence ID" value="KGE17162.1"/>
    <property type="molecule type" value="Genomic_DNA"/>
</dbReference>
<feature type="transmembrane region" description="Helical" evidence="8">
    <location>
        <begin position="214"/>
        <end position="236"/>
    </location>
</feature>
<name>A0A098M6J7_9BACL</name>
<evidence type="ECO:0000256" key="6">
    <source>
        <dbReference type="ARBA" id="ARBA00022989"/>
    </source>
</evidence>
<dbReference type="Proteomes" id="UP000029734">
    <property type="component" value="Unassembled WGS sequence"/>
</dbReference>
<dbReference type="Pfam" id="PF03845">
    <property type="entry name" value="Spore_permease"/>
    <property type="match status" value="1"/>
</dbReference>
<keyword evidence="7 8" id="KW-0472">Membrane</keyword>
<reference evidence="9 10" key="2">
    <citation type="submission" date="2014-10" db="EMBL/GenBank/DDBJ databases">
        <title>Comparative genomics of the Paenibacillus odorifer group.</title>
        <authorList>
            <person name="Tsai Y.-C."/>
            <person name="Martin N."/>
            <person name="Korlach J."/>
            <person name="Wiedmann M."/>
        </authorList>
    </citation>
    <scope>NUCLEOTIDE SEQUENCE [LARGE SCALE GENOMIC DNA]</scope>
    <source>
        <strain evidence="9 10">DSM 18334</strain>
    </source>
</reference>
<evidence type="ECO:0000256" key="4">
    <source>
        <dbReference type="ARBA" id="ARBA00022544"/>
    </source>
</evidence>
<feature type="transmembrane region" description="Helical" evidence="8">
    <location>
        <begin position="267"/>
        <end position="288"/>
    </location>
</feature>
<organism evidence="9 10">
    <name type="scientific">Paenibacillus wynnii</name>
    <dbReference type="NCBI Taxonomy" id="268407"/>
    <lineage>
        <taxon>Bacteria</taxon>
        <taxon>Bacillati</taxon>
        <taxon>Bacillota</taxon>
        <taxon>Bacilli</taxon>
        <taxon>Bacillales</taxon>
        <taxon>Paenibacillaceae</taxon>
        <taxon>Paenibacillus</taxon>
    </lineage>
</organism>